<dbReference type="PANTHER" id="PTHR12294:SF13">
    <property type="entry name" value="MITOCHONDRIAL CALCIUM UPTAKE 3, ISOFORM D"/>
    <property type="match status" value="1"/>
</dbReference>
<dbReference type="GO" id="GO:1990246">
    <property type="term" value="C:uniplex complex"/>
    <property type="evidence" value="ECO:0007669"/>
    <property type="project" value="TreeGrafter"/>
</dbReference>
<protein>
    <submittedName>
        <fullName evidence="9">Calcium uptake protein 3, mitochondrial</fullName>
    </submittedName>
</protein>
<evidence type="ECO:0000256" key="5">
    <source>
        <dbReference type="ARBA" id="ARBA00022946"/>
    </source>
</evidence>
<dbReference type="SUPFAM" id="SSF47473">
    <property type="entry name" value="EF-hand"/>
    <property type="match status" value="1"/>
</dbReference>
<dbReference type="GO" id="GO:0036444">
    <property type="term" value="P:calcium import into the mitochondrion"/>
    <property type="evidence" value="ECO:0007669"/>
    <property type="project" value="TreeGrafter"/>
</dbReference>
<dbReference type="EMBL" id="VIIS01001603">
    <property type="protein sequence ID" value="KAF0295714.1"/>
    <property type="molecule type" value="Genomic_DNA"/>
</dbReference>
<evidence type="ECO:0000256" key="7">
    <source>
        <dbReference type="ARBA" id="ARBA00023136"/>
    </source>
</evidence>
<keyword evidence="3" id="KW-0677">Repeat</keyword>
<dbReference type="Gene3D" id="1.10.238.10">
    <property type="entry name" value="EF-hand"/>
    <property type="match status" value="1"/>
</dbReference>
<dbReference type="GO" id="GO:0005758">
    <property type="term" value="C:mitochondrial intermembrane space"/>
    <property type="evidence" value="ECO:0007669"/>
    <property type="project" value="UniProtKB-SubCell"/>
</dbReference>
<dbReference type="InterPro" id="IPR039800">
    <property type="entry name" value="MICU1/2/3"/>
</dbReference>
<comment type="subcellular location">
    <subcellularLocation>
        <location evidence="1">Mitochondrion inner membrane</location>
    </subcellularLocation>
    <subcellularLocation>
        <location evidence="2">Mitochondrion intermembrane space</location>
    </subcellularLocation>
</comment>
<evidence type="ECO:0000256" key="4">
    <source>
        <dbReference type="ARBA" id="ARBA00022792"/>
    </source>
</evidence>
<dbReference type="OrthoDB" id="5859791at2759"/>
<reference evidence="9 10" key="1">
    <citation type="submission" date="2019-07" db="EMBL/GenBank/DDBJ databases">
        <title>Draft genome assembly of a fouling barnacle, Amphibalanus amphitrite (Darwin, 1854): The first reference genome for Thecostraca.</title>
        <authorList>
            <person name="Kim W."/>
        </authorList>
    </citation>
    <scope>NUCLEOTIDE SEQUENCE [LARGE SCALE GENOMIC DNA]</scope>
    <source>
        <strain evidence="9">SNU_AA5</strain>
        <tissue evidence="9">Soma without cirri and trophi</tissue>
    </source>
</reference>
<evidence type="ECO:0000256" key="2">
    <source>
        <dbReference type="ARBA" id="ARBA00004569"/>
    </source>
</evidence>
<dbReference type="PANTHER" id="PTHR12294">
    <property type="entry name" value="EF HAND DOMAIN FAMILY A1,A2-RELATED"/>
    <property type="match status" value="1"/>
</dbReference>
<evidence type="ECO:0000256" key="6">
    <source>
        <dbReference type="ARBA" id="ARBA00023128"/>
    </source>
</evidence>
<name>A0A6A4VVT3_AMPAM</name>
<comment type="caution">
    <text evidence="9">The sequence shown here is derived from an EMBL/GenBank/DDBJ whole genome shotgun (WGS) entry which is preliminary data.</text>
</comment>
<evidence type="ECO:0000259" key="8">
    <source>
        <dbReference type="PROSITE" id="PS50222"/>
    </source>
</evidence>
<dbReference type="GO" id="GO:0005509">
    <property type="term" value="F:calcium ion binding"/>
    <property type="evidence" value="ECO:0007669"/>
    <property type="project" value="InterPro"/>
</dbReference>
<dbReference type="Proteomes" id="UP000440578">
    <property type="component" value="Unassembled WGS sequence"/>
</dbReference>
<evidence type="ECO:0000256" key="1">
    <source>
        <dbReference type="ARBA" id="ARBA00004273"/>
    </source>
</evidence>
<dbReference type="Pfam" id="PF13405">
    <property type="entry name" value="EF-hand_6"/>
    <property type="match status" value="1"/>
</dbReference>
<dbReference type="InterPro" id="IPR002048">
    <property type="entry name" value="EF_hand_dom"/>
</dbReference>
<dbReference type="InterPro" id="IPR011992">
    <property type="entry name" value="EF-hand-dom_pair"/>
</dbReference>
<proteinExistence type="predicted"/>
<dbReference type="PROSITE" id="PS50222">
    <property type="entry name" value="EF_HAND_2"/>
    <property type="match status" value="1"/>
</dbReference>
<keyword evidence="6" id="KW-0496">Mitochondrion</keyword>
<dbReference type="GO" id="GO:0051560">
    <property type="term" value="P:mitochondrial calcium ion homeostasis"/>
    <property type="evidence" value="ECO:0007669"/>
    <property type="project" value="TreeGrafter"/>
</dbReference>
<evidence type="ECO:0000313" key="9">
    <source>
        <dbReference type="EMBL" id="KAF0295714.1"/>
    </source>
</evidence>
<gene>
    <name evidence="9" type="primary">Micu3_2</name>
    <name evidence="9" type="ORF">FJT64_006819</name>
</gene>
<keyword evidence="7" id="KW-0472">Membrane</keyword>
<evidence type="ECO:0000256" key="3">
    <source>
        <dbReference type="ARBA" id="ARBA00022737"/>
    </source>
</evidence>
<evidence type="ECO:0000313" key="10">
    <source>
        <dbReference type="Proteomes" id="UP000440578"/>
    </source>
</evidence>
<accession>A0A6A4VVT3</accession>
<keyword evidence="10" id="KW-1185">Reference proteome</keyword>
<dbReference type="AlphaFoldDB" id="A0A6A4VVT3"/>
<sequence length="172" mass="19731">MVVERSAAARSGRRQSAGIISYTEYLFLLSVLTKPATGFRIAFNMFDTDGNERVSRTEFLVILRLMALNMLEELRVTLSDEEDYQRTRAALEKIFSHARRERRGSGGATDAEGLYDLDRDPQERVSILRGVRSDEDVEDDILQHKKKVNTTLLVHFFGPKGDHELSYDEFKQ</sequence>
<keyword evidence="4" id="KW-0999">Mitochondrion inner membrane</keyword>
<keyword evidence="5" id="KW-0809">Transit peptide</keyword>
<organism evidence="9 10">
    <name type="scientific">Amphibalanus amphitrite</name>
    <name type="common">Striped barnacle</name>
    <name type="synonym">Balanus amphitrite</name>
    <dbReference type="NCBI Taxonomy" id="1232801"/>
    <lineage>
        <taxon>Eukaryota</taxon>
        <taxon>Metazoa</taxon>
        <taxon>Ecdysozoa</taxon>
        <taxon>Arthropoda</taxon>
        <taxon>Crustacea</taxon>
        <taxon>Multicrustacea</taxon>
        <taxon>Cirripedia</taxon>
        <taxon>Thoracica</taxon>
        <taxon>Thoracicalcarea</taxon>
        <taxon>Balanomorpha</taxon>
        <taxon>Balanoidea</taxon>
        <taxon>Balanidae</taxon>
        <taxon>Amphibalaninae</taxon>
        <taxon>Amphibalanus</taxon>
    </lineage>
</organism>
<feature type="domain" description="EF-hand" evidence="8">
    <location>
        <begin position="34"/>
        <end position="69"/>
    </location>
</feature>